<feature type="compositionally biased region" description="Gly residues" evidence="1">
    <location>
        <begin position="412"/>
        <end position="426"/>
    </location>
</feature>
<reference evidence="2" key="1">
    <citation type="submission" date="2014-11" db="EMBL/GenBank/DDBJ databases">
        <authorList>
            <person name="Otto D Thomas"/>
            <person name="Naeem Raeece"/>
        </authorList>
    </citation>
    <scope>NUCLEOTIDE SEQUENCE</scope>
</reference>
<proteinExistence type="predicted"/>
<gene>
    <name evidence="2" type="ORF">Cvel_29486</name>
</gene>
<feature type="region of interest" description="Disordered" evidence="1">
    <location>
        <begin position="123"/>
        <end position="210"/>
    </location>
</feature>
<evidence type="ECO:0000313" key="2">
    <source>
        <dbReference type="EMBL" id="CEM45772.1"/>
    </source>
</evidence>
<feature type="compositionally biased region" description="Basic and acidic residues" evidence="1">
    <location>
        <begin position="129"/>
        <end position="150"/>
    </location>
</feature>
<dbReference type="VEuPathDB" id="CryptoDB:Cvel_29486"/>
<sequence length="458" mass="49859">MSGLGSGVGESDGRDVRFHHSIDEGGDLMKFADVMLECVSICGRVVAAERCLDWVVCFSDRFSDDPEIVDGADRVCDDWGAIVNSLREFDLKVLPAAQATESKLLELHDLFVLLTARGALVPAPSLDGQTKRDREREREWGDREANDSDVTRTSTSTTDMETPSLSATLGDANRSGKRGQGLSPAPPRERERETERGGKRKSVEKGTRGATGAVAAALRVRADRQRFQQLRECAAGYPLMIMRFSDVCTRQLVGLQSRIVRCREGIEVFKKCVQTAITRLWLFRCCFKRRRRLLYKDALSDIHWLSFELADLHQAVESAQTALGQCPSLSTALARNPPLPRELKEVARSLRENSKLRRGTSGTLHAGGGWSHKVLVQGGEKGGGLLGVSEMGGGTSIYPSLGQQDQSLQKGVGAGAGEGVGEGRGSGRSRPDIANFQQWQAPAADWTKGGLHCVVEAP</sequence>
<accession>A0A0G4HNF6</accession>
<name>A0A0G4HNF6_9ALVE</name>
<protein>
    <submittedName>
        <fullName evidence="2">Uncharacterized protein</fullName>
    </submittedName>
</protein>
<feature type="compositionally biased region" description="Basic and acidic residues" evidence="1">
    <location>
        <begin position="187"/>
        <end position="207"/>
    </location>
</feature>
<dbReference type="EMBL" id="CDMZ01003276">
    <property type="protein sequence ID" value="CEM45772.1"/>
    <property type="molecule type" value="Genomic_DNA"/>
</dbReference>
<evidence type="ECO:0000256" key="1">
    <source>
        <dbReference type="SAM" id="MobiDB-lite"/>
    </source>
</evidence>
<feature type="region of interest" description="Disordered" evidence="1">
    <location>
        <begin position="406"/>
        <end position="431"/>
    </location>
</feature>
<dbReference type="AlphaFoldDB" id="A0A0G4HNF6"/>
<organism evidence="2">
    <name type="scientific">Chromera velia CCMP2878</name>
    <dbReference type="NCBI Taxonomy" id="1169474"/>
    <lineage>
        <taxon>Eukaryota</taxon>
        <taxon>Sar</taxon>
        <taxon>Alveolata</taxon>
        <taxon>Colpodellida</taxon>
        <taxon>Chromeraceae</taxon>
        <taxon>Chromera</taxon>
    </lineage>
</organism>